<dbReference type="Pfam" id="PF02230">
    <property type="entry name" value="Abhydrolase_2"/>
    <property type="match status" value="1"/>
</dbReference>
<dbReference type="AlphaFoldDB" id="A0A7L5DI07"/>
<feature type="domain" description="Phospholipase/carboxylesterase/thioesterase" evidence="3">
    <location>
        <begin position="15"/>
        <end position="203"/>
    </location>
</feature>
<dbReference type="Proteomes" id="UP000501128">
    <property type="component" value="Chromosome"/>
</dbReference>
<gene>
    <name evidence="4" type="ORF">HH216_05630</name>
</gene>
<accession>A0A7L5DI07</accession>
<dbReference type="InterPro" id="IPR029058">
    <property type="entry name" value="AB_hydrolase_fold"/>
</dbReference>
<dbReference type="KEGG" id="srho:HH216_05630"/>
<dbReference type="PANTHER" id="PTHR10655:SF17">
    <property type="entry name" value="LYSOPHOSPHOLIPASE-LIKE PROTEIN 1"/>
    <property type="match status" value="1"/>
</dbReference>
<sequence>MIHDPNAFITAGKPLEQAGKVMIMVHGRGSSARDILSLSQYIEDDDFAFVAPSASGGTWYPYSFLRPMDENEPYLSSALAVLSGLRARLQSDHNVNPSQLYWLGFSQGACLLSEYVARNAMRYGGVFSLSGGLVGPDGTDRTYGGDFDGTPVFLGCSDRDSHVPKERVLETERVLGGMNAAVTTRLYPNFPHTINEDELKIVNLLIAGSQVQ</sequence>
<evidence type="ECO:0000256" key="2">
    <source>
        <dbReference type="ARBA" id="ARBA00022801"/>
    </source>
</evidence>
<reference evidence="4 5" key="1">
    <citation type="submission" date="2020-04" db="EMBL/GenBank/DDBJ databases">
        <title>Genome sequencing of novel species.</title>
        <authorList>
            <person name="Heo J."/>
            <person name="Kim S.-J."/>
            <person name="Kim J.-S."/>
            <person name="Hong S.-B."/>
            <person name="Kwon S.-W."/>
        </authorList>
    </citation>
    <scope>NUCLEOTIDE SEQUENCE [LARGE SCALE GENOMIC DNA]</scope>
    <source>
        <strain evidence="4 5">CJU-R4</strain>
    </source>
</reference>
<dbReference type="EMBL" id="CP051677">
    <property type="protein sequence ID" value="QJD77959.1"/>
    <property type="molecule type" value="Genomic_DNA"/>
</dbReference>
<protein>
    <submittedName>
        <fullName evidence="4">Phospholipase</fullName>
    </submittedName>
</protein>
<dbReference type="Gene3D" id="3.40.50.1820">
    <property type="entry name" value="alpha/beta hydrolase"/>
    <property type="match status" value="1"/>
</dbReference>
<dbReference type="PANTHER" id="PTHR10655">
    <property type="entry name" value="LYSOPHOSPHOLIPASE-RELATED"/>
    <property type="match status" value="1"/>
</dbReference>
<comment type="similarity">
    <text evidence="1">Belongs to the AB hydrolase superfamily. AB hydrolase 2 family.</text>
</comment>
<evidence type="ECO:0000256" key="1">
    <source>
        <dbReference type="ARBA" id="ARBA00006499"/>
    </source>
</evidence>
<dbReference type="InterPro" id="IPR050565">
    <property type="entry name" value="LYPA1-2/EST-like"/>
</dbReference>
<dbReference type="SUPFAM" id="SSF53474">
    <property type="entry name" value="alpha/beta-Hydrolases"/>
    <property type="match status" value="1"/>
</dbReference>
<keyword evidence="5" id="KW-1185">Reference proteome</keyword>
<name>A0A7L5DI07_9BACT</name>
<dbReference type="GO" id="GO:0016787">
    <property type="term" value="F:hydrolase activity"/>
    <property type="evidence" value="ECO:0007669"/>
    <property type="project" value="UniProtKB-KW"/>
</dbReference>
<proteinExistence type="inferred from homology"/>
<dbReference type="InterPro" id="IPR003140">
    <property type="entry name" value="PLipase/COase/thioEstase"/>
</dbReference>
<organism evidence="4 5">
    <name type="scientific">Spirosoma rhododendri</name>
    <dbReference type="NCBI Taxonomy" id="2728024"/>
    <lineage>
        <taxon>Bacteria</taxon>
        <taxon>Pseudomonadati</taxon>
        <taxon>Bacteroidota</taxon>
        <taxon>Cytophagia</taxon>
        <taxon>Cytophagales</taxon>
        <taxon>Cytophagaceae</taxon>
        <taxon>Spirosoma</taxon>
    </lineage>
</organism>
<evidence type="ECO:0000313" key="4">
    <source>
        <dbReference type="EMBL" id="QJD77959.1"/>
    </source>
</evidence>
<evidence type="ECO:0000259" key="3">
    <source>
        <dbReference type="Pfam" id="PF02230"/>
    </source>
</evidence>
<evidence type="ECO:0000313" key="5">
    <source>
        <dbReference type="Proteomes" id="UP000501128"/>
    </source>
</evidence>
<dbReference type="RefSeq" id="WP_169549903.1">
    <property type="nucleotide sequence ID" value="NZ_CP051677.1"/>
</dbReference>
<keyword evidence="2" id="KW-0378">Hydrolase</keyword>